<dbReference type="GeneID" id="96807527"/>
<gene>
    <name evidence="2" type="ORF">Sxan_27840</name>
</gene>
<dbReference type="InterPro" id="IPR045961">
    <property type="entry name" value="DUF6381"/>
</dbReference>
<protein>
    <recommendedName>
        <fullName evidence="4">Small hydrophilic protein</fullName>
    </recommendedName>
</protein>
<evidence type="ECO:0000256" key="1">
    <source>
        <dbReference type="SAM" id="MobiDB-lite"/>
    </source>
</evidence>
<dbReference type="Pfam" id="PF19908">
    <property type="entry name" value="DUF6381"/>
    <property type="match status" value="1"/>
</dbReference>
<proteinExistence type="predicted"/>
<name>A0A919GVU5_9ACTN</name>
<evidence type="ECO:0008006" key="4">
    <source>
        <dbReference type="Google" id="ProtNLM"/>
    </source>
</evidence>
<dbReference type="OrthoDB" id="4315724at2"/>
<evidence type="ECO:0000313" key="2">
    <source>
        <dbReference type="EMBL" id="GHI85420.1"/>
    </source>
</evidence>
<sequence length="62" mass="6993">MSVAGGSQGRSQQLRSKAKELNEAAERATDPEESRRLRDKARRLQEQSEKESGMDDRGMDPM</sequence>
<dbReference type="Proteomes" id="UP000600026">
    <property type="component" value="Unassembled WGS sequence"/>
</dbReference>
<organism evidence="2 3">
    <name type="scientific">Streptomyces xanthophaeus</name>
    <dbReference type="NCBI Taxonomy" id="67385"/>
    <lineage>
        <taxon>Bacteria</taxon>
        <taxon>Bacillati</taxon>
        <taxon>Actinomycetota</taxon>
        <taxon>Actinomycetes</taxon>
        <taxon>Kitasatosporales</taxon>
        <taxon>Streptomycetaceae</taxon>
        <taxon>Streptomyces</taxon>
    </lineage>
</organism>
<dbReference type="EMBL" id="BNEE01000006">
    <property type="protein sequence ID" value="GHI85420.1"/>
    <property type="molecule type" value="Genomic_DNA"/>
</dbReference>
<keyword evidence="3" id="KW-1185">Reference proteome</keyword>
<reference evidence="2" key="1">
    <citation type="submission" date="2020-09" db="EMBL/GenBank/DDBJ databases">
        <title>Whole genome shotgun sequence of Streptomyces xanthophaeus NBRC 12829.</title>
        <authorList>
            <person name="Komaki H."/>
            <person name="Tamura T."/>
        </authorList>
    </citation>
    <scope>NUCLEOTIDE SEQUENCE</scope>
    <source>
        <strain evidence="2">NBRC 12829</strain>
    </source>
</reference>
<accession>A0A919GVU5</accession>
<comment type="caution">
    <text evidence="2">The sequence shown here is derived from an EMBL/GenBank/DDBJ whole genome shotgun (WGS) entry which is preliminary data.</text>
</comment>
<dbReference type="RefSeq" id="WP_031140474.1">
    <property type="nucleotide sequence ID" value="NZ_BNEE01000006.1"/>
</dbReference>
<feature type="compositionally biased region" description="Basic and acidic residues" evidence="1">
    <location>
        <begin position="17"/>
        <end position="62"/>
    </location>
</feature>
<feature type="region of interest" description="Disordered" evidence="1">
    <location>
        <begin position="1"/>
        <end position="62"/>
    </location>
</feature>
<dbReference type="AlphaFoldDB" id="A0A919GVU5"/>
<evidence type="ECO:0000313" key="3">
    <source>
        <dbReference type="Proteomes" id="UP000600026"/>
    </source>
</evidence>